<accession>A0ABS1E4A9</accession>
<evidence type="ECO:0000313" key="3">
    <source>
        <dbReference type="EMBL" id="MBK1715757.1"/>
    </source>
</evidence>
<organism evidence="3 4">
    <name type="scientific">Rubrivivax gelatinosus</name>
    <name type="common">Rhodocyclus gelatinosus</name>
    <name type="synonym">Rhodopseudomonas gelatinosa</name>
    <dbReference type="NCBI Taxonomy" id="28068"/>
    <lineage>
        <taxon>Bacteria</taxon>
        <taxon>Pseudomonadati</taxon>
        <taxon>Pseudomonadota</taxon>
        <taxon>Betaproteobacteria</taxon>
        <taxon>Burkholderiales</taxon>
        <taxon>Sphaerotilaceae</taxon>
        <taxon>Rubrivivax</taxon>
    </lineage>
</organism>
<dbReference type="Proteomes" id="UP001041814">
    <property type="component" value="Unassembled WGS sequence"/>
</dbReference>
<evidence type="ECO:0000259" key="2">
    <source>
        <dbReference type="Pfam" id="PF03050"/>
    </source>
</evidence>
<dbReference type="Pfam" id="PF03050">
    <property type="entry name" value="DDE_Tnp_IS66"/>
    <property type="match status" value="1"/>
</dbReference>
<evidence type="ECO:0000313" key="4">
    <source>
        <dbReference type="Proteomes" id="UP001041814"/>
    </source>
</evidence>
<name>A0ABS1E4A9_RUBGE</name>
<dbReference type="EMBL" id="NRRU01000152">
    <property type="protein sequence ID" value="MBK1715757.1"/>
    <property type="molecule type" value="Genomic_DNA"/>
</dbReference>
<evidence type="ECO:0000256" key="1">
    <source>
        <dbReference type="SAM" id="MobiDB-lite"/>
    </source>
</evidence>
<keyword evidence="4" id="KW-1185">Reference proteome</keyword>
<dbReference type="InterPro" id="IPR004291">
    <property type="entry name" value="Transposase_IS66_central"/>
</dbReference>
<sequence length="97" mass="10222">MSCDSSGARLRSAPGGDQDTRGLEGVGLLRQDVLHADETPVAMLEPGHGKTHRAYLWSDCTTAFESGAGLQNDCRIAGSRWPRSSRAVAGRIANPSG</sequence>
<reference evidence="3" key="2">
    <citation type="journal article" date="2020" name="Microorganisms">
        <title>Osmotic Adaptation and Compatible Solute Biosynthesis of Phototrophic Bacteria as Revealed from Genome Analyses.</title>
        <authorList>
            <person name="Imhoff J.F."/>
            <person name="Rahn T."/>
            <person name="Kunzel S."/>
            <person name="Keller A."/>
            <person name="Neulinger S.C."/>
        </authorList>
    </citation>
    <scope>NUCLEOTIDE SEQUENCE</scope>
    <source>
        <strain evidence="3">IM 151</strain>
    </source>
</reference>
<proteinExistence type="predicted"/>
<protein>
    <recommendedName>
        <fullName evidence="2">Transposase IS66 central domain-containing protein</fullName>
    </recommendedName>
</protein>
<feature type="domain" description="Transposase IS66 central" evidence="2">
    <location>
        <begin position="28"/>
        <end position="63"/>
    </location>
</feature>
<gene>
    <name evidence="3" type="ORF">CKO43_23695</name>
</gene>
<feature type="region of interest" description="Disordered" evidence="1">
    <location>
        <begin position="1"/>
        <end position="23"/>
    </location>
</feature>
<reference evidence="3" key="1">
    <citation type="submission" date="2017-08" db="EMBL/GenBank/DDBJ databases">
        <authorList>
            <person name="Imhoff J.F."/>
            <person name="Rahn T."/>
            <person name="Kuenzel S."/>
            <person name="Neulinger S.C."/>
        </authorList>
    </citation>
    <scope>NUCLEOTIDE SEQUENCE</scope>
    <source>
        <strain evidence="3">IM 151</strain>
    </source>
</reference>
<comment type="caution">
    <text evidence="3">The sequence shown here is derived from an EMBL/GenBank/DDBJ whole genome shotgun (WGS) entry which is preliminary data.</text>
</comment>